<gene>
    <name evidence="3" type="ORF">UREG_05622</name>
</gene>
<dbReference type="AlphaFoldDB" id="C4JT33"/>
<dbReference type="OrthoDB" id="3918601at2759"/>
<dbReference type="VEuPathDB" id="FungiDB:UREG_05622"/>
<dbReference type="HOGENOM" id="CLU_526976_0_0_1"/>
<dbReference type="InterPro" id="IPR049326">
    <property type="entry name" value="Rhodopsin_dom_fungi"/>
</dbReference>
<evidence type="ECO:0000313" key="4">
    <source>
        <dbReference type="Proteomes" id="UP000002058"/>
    </source>
</evidence>
<accession>C4JT33</accession>
<dbReference type="Pfam" id="PF20684">
    <property type="entry name" value="Fung_rhodopsin"/>
    <property type="match status" value="1"/>
</dbReference>
<dbReference type="InParanoid" id="C4JT33"/>
<keyword evidence="4" id="KW-1185">Reference proteome</keyword>
<evidence type="ECO:0000256" key="1">
    <source>
        <dbReference type="SAM" id="Phobius"/>
    </source>
</evidence>
<name>C4JT33_UNCRE</name>
<dbReference type="EMBL" id="CH476617">
    <property type="protein sequence ID" value="EEP80780.1"/>
    <property type="molecule type" value="Genomic_DNA"/>
</dbReference>
<proteinExistence type="predicted"/>
<dbReference type="GeneID" id="8441128"/>
<organism evidence="3 4">
    <name type="scientific">Uncinocarpus reesii (strain UAMH 1704)</name>
    <dbReference type="NCBI Taxonomy" id="336963"/>
    <lineage>
        <taxon>Eukaryota</taxon>
        <taxon>Fungi</taxon>
        <taxon>Dikarya</taxon>
        <taxon>Ascomycota</taxon>
        <taxon>Pezizomycotina</taxon>
        <taxon>Eurotiomycetes</taxon>
        <taxon>Eurotiomycetidae</taxon>
        <taxon>Onygenales</taxon>
        <taxon>Onygenaceae</taxon>
        <taxon>Uncinocarpus</taxon>
    </lineage>
</organism>
<evidence type="ECO:0000313" key="3">
    <source>
        <dbReference type="EMBL" id="EEP80780.1"/>
    </source>
</evidence>
<dbReference type="RefSeq" id="XP_002584933.1">
    <property type="nucleotide sequence ID" value="XM_002584887.1"/>
</dbReference>
<protein>
    <recommendedName>
        <fullName evidence="2">Rhodopsin domain-containing protein</fullName>
    </recommendedName>
</protein>
<dbReference type="eggNOG" id="ENOG502S3DG">
    <property type="taxonomic scope" value="Eukaryota"/>
</dbReference>
<feature type="transmembrane region" description="Helical" evidence="1">
    <location>
        <begin position="17"/>
        <end position="40"/>
    </location>
</feature>
<keyword evidence="1" id="KW-1133">Transmembrane helix</keyword>
<feature type="transmembrane region" description="Helical" evidence="1">
    <location>
        <begin position="125"/>
        <end position="149"/>
    </location>
</feature>
<dbReference type="PANTHER" id="PTHR38794:SF1">
    <property type="entry name" value="INTEGRAL MEMBRANE PROTEIN"/>
    <property type="match status" value="1"/>
</dbReference>
<keyword evidence="1" id="KW-0472">Membrane</keyword>
<evidence type="ECO:0000259" key="2">
    <source>
        <dbReference type="Pfam" id="PF20684"/>
    </source>
</evidence>
<keyword evidence="1" id="KW-0812">Transmembrane</keyword>
<reference evidence="4" key="1">
    <citation type="journal article" date="2009" name="Genome Res.">
        <title>Comparative genomic analyses of the human fungal pathogens Coccidioides and their relatives.</title>
        <authorList>
            <person name="Sharpton T.J."/>
            <person name="Stajich J.E."/>
            <person name="Rounsley S.D."/>
            <person name="Gardner M.J."/>
            <person name="Wortman J.R."/>
            <person name="Jordar V.S."/>
            <person name="Maiti R."/>
            <person name="Kodira C.D."/>
            <person name="Neafsey D.E."/>
            <person name="Zeng Q."/>
            <person name="Hung C.-Y."/>
            <person name="McMahan C."/>
            <person name="Muszewska A."/>
            <person name="Grynberg M."/>
            <person name="Mandel M.A."/>
            <person name="Kellner E.M."/>
            <person name="Barker B.M."/>
            <person name="Galgiani J.N."/>
            <person name="Orbach M.J."/>
            <person name="Kirkland T.N."/>
            <person name="Cole G.T."/>
            <person name="Henn M.R."/>
            <person name="Birren B.W."/>
            <person name="Taylor J.W."/>
        </authorList>
    </citation>
    <scope>NUCLEOTIDE SEQUENCE [LARGE SCALE GENOMIC DNA]</scope>
    <source>
        <strain evidence="4">UAMH 1704</strain>
    </source>
</reference>
<feature type="transmembrane region" description="Helical" evidence="1">
    <location>
        <begin position="49"/>
        <end position="67"/>
    </location>
</feature>
<feature type="domain" description="Rhodopsin" evidence="2">
    <location>
        <begin position="111"/>
        <end position="188"/>
    </location>
</feature>
<dbReference type="KEGG" id="ure:UREG_05622"/>
<dbReference type="PANTHER" id="PTHR38794">
    <property type="entry name" value="INTEGRAL MEMBRANE PROTEIN"/>
    <property type="match status" value="1"/>
</dbReference>
<sequence>MAQTLITDVDKSALVDIFVWIFLVTAILAVIAQTSTKVVIRRLLTAEDYLILVSLIFAIGQSIAVGIQNQNGWGNDSMDRRICFRGWLPMQFAPALGLCQQRVYKKVVLMLVITSQIQTSTRRRITIASVFAARLLVVTAVAFQLYFLNRVQTTRNATFDYWPMSICNQAVLSLAVVTACIPFLKPFMDSLESGLLRADDQYRRSGKGTYRYNLSGSKSSGRRAGRKETDEFNELGVLSSKRSRAYNGHGSQVESGVADWESNSQSSHSRIIKETRTFAVDVELYTLLSFRLTSSRAVSLCTRFRKKVVKKKVVKKPFGISRRCKGTEGPIEPAISESLHLDFAQPKISGEVDLSRTGSGCSSKDIHMHNTKGYRQGLSRATLFFIPRTPSSEDSHAAFRPWGRNPGPNLAAVSSQTLAGSTPRAPLPWRGLSLQSPPHRQKSKAAQANRAFSREGIAYEHEPGRQAWICLIRKTGAQHLAALNIPTLVPVIVRKTKRSSVIYLATIVQKKTTLEPD</sequence>
<dbReference type="Proteomes" id="UP000002058">
    <property type="component" value="Unassembled WGS sequence"/>
</dbReference>